<gene>
    <name evidence="1" type="ORF">E4A49_07220</name>
</gene>
<dbReference type="Proteomes" id="UP000297477">
    <property type="component" value="Unassembled WGS sequence"/>
</dbReference>
<dbReference type="RefSeq" id="WP_067189600.1">
    <property type="nucleotide sequence ID" value="NZ_SPKT01000012.1"/>
</dbReference>
<evidence type="ECO:0000313" key="2">
    <source>
        <dbReference type="Proteomes" id="UP000297477"/>
    </source>
</evidence>
<evidence type="ECO:0008006" key="3">
    <source>
        <dbReference type="Google" id="ProtNLM"/>
    </source>
</evidence>
<organism evidence="1 2">
    <name type="scientific">Micrococcus lylae</name>
    <dbReference type="NCBI Taxonomy" id="1273"/>
    <lineage>
        <taxon>Bacteria</taxon>
        <taxon>Bacillati</taxon>
        <taxon>Actinomycetota</taxon>
        <taxon>Actinomycetes</taxon>
        <taxon>Micrococcales</taxon>
        <taxon>Micrococcaceae</taxon>
        <taxon>Micrococcus</taxon>
    </lineage>
</organism>
<reference evidence="1 2" key="1">
    <citation type="submission" date="2019-03" db="EMBL/GenBank/DDBJ databases">
        <title>Reclassification of Micrococcus aloeverae and Micrococcus yunnanensis as later heterotypic synonyms of Micrococcus luteus.</title>
        <authorList>
            <person name="Huang C.-H."/>
        </authorList>
    </citation>
    <scope>NUCLEOTIDE SEQUENCE [LARGE SCALE GENOMIC DNA]</scope>
    <source>
        <strain evidence="1 2">BCRC 12151</strain>
    </source>
</reference>
<protein>
    <recommendedName>
        <fullName evidence="3">DUF559 domain-containing protein</fullName>
    </recommendedName>
</protein>
<keyword evidence="2" id="KW-1185">Reference proteome</keyword>
<name>A0ABY2K2V0_9MICC</name>
<comment type="caution">
    <text evidence="1">The sequence shown here is derived from an EMBL/GenBank/DDBJ whole genome shotgun (WGS) entry which is preliminary data.</text>
</comment>
<dbReference type="EMBL" id="SPKT01000012">
    <property type="protein sequence ID" value="TFH98988.1"/>
    <property type="molecule type" value="Genomic_DNA"/>
</dbReference>
<sequence length="335" mass="37294">MDSLLRPGPNPAPLPPLLQGRILTPQDLRDHGLSDQRLRRSDLRSVTHGAHRSRHDPVTAWSALGYPEPPVPYPPEEAAVVVKRARAVASHLSALRLHGLPVPPWLRDDGRLHVSRPHRKGAAVRRGVVSHARTVPPEDVVLVHGVPVTSLERTWADLASLLPTGMVDPLVVAGDAAVRRPWSPGGRTEPRTTVARLRDALRRAGRFKGVRAAREALELIRVGADSPPETQMRLAIVHAGLPEPELQLVLDPRLPVSPDADMGYRRWRLVLHYDGGHHDDPAQRQRDQWRNEGWARAGWAQIWAGLDDGRDDYQRVVAEIRAHRDGLRGREFAVE</sequence>
<evidence type="ECO:0000313" key="1">
    <source>
        <dbReference type="EMBL" id="TFH98988.1"/>
    </source>
</evidence>
<proteinExistence type="predicted"/>
<accession>A0ABY2K2V0</accession>